<organism evidence="8 9">
    <name type="scientific">Zingiber officinale</name>
    <name type="common">Ginger</name>
    <name type="synonym">Amomum zingiber</name>
    <dbReference type="NCBI Taxonomy" id="94328"/>
    <lineage>
        <taxon>Eukaryota</taxon>
        <taxon>Viridiplantae</taxon>
        <taxon>Streptophyta</taxon>
        <taxon>Embryophyta</taxon>
        <taxon>Tracheophyta</taxon>
        <taxon>Spermatophyta</taxon>
        <taxon>Magnoliopsida</taxon>
        <taxon>Liliopsida</taxon>
        <taxon>Zingiberales</taxon>
        <taxon>Zingiberaceae</taxon>
        <taxon>Zingiber</taxon>
    </lineage>
</organism>
<dbReference type="PANTHER" id="PTHR24348">
    <property type="entry name" value="SERINE/THREONINE-PROTEIN KINASE UNC-51-RELATED"/>
    <property type="match status" value="1"/>
</dbReference>
<dbReference type="PROSITE" id="PS00107">
    <property type="entry name" value="PROTEIN_KINASE_ATP"/>
    <property type="match status" value="1"/>
</dbReference>
<accession>A0A8J5KIE1</accession>
<feature type="domain" description="Protein kinase" evidence="7">
    <location>
        <begin position="15"/>
        <end position="245"/>
    </location>
</feature>
<proteinExistence type="predicted"/>
<dbReference type="Pfam" id="PF00069">
    <property type="entry name" value="Pkinase"/>
    <property type="match status" value="1"/>
</dbReference>
<dbReference type="GO" id="GO:0005829">
    <property type="term" value="C:cytosol"/>
    <property type="evidence" value="ECO:0007669"/>
    <property type="project" value="TreeGrafter"/>
</dbReference>
<dbReference type="Gene3D" id="1.10.510.10">
    <property type="entry name" value="Transferase(Phosphotransferase) domain 1"/>
    <property type="match status" value="3"/>
</dbReference>
<dbReference type="InterPro" id="IPR045269">
    <property type="entry name" value="Atg1-like"/>
</dbReference>
<evidence type="ECO:0000256" key="4">
    <source>
        <dbReference type="ARBA" id="ARBA00022777"/>
    </source>
</evidence>
<dbReference type="GO" id="GO:0000045">
    <property type="term" value="P:autophagosome assembly"/>
    <property type="evidence" value="ECO:0007669"/>
    <property type="project" value="TreeGrafter"/>
</dbReference>
<dbReference type="InterPro" id="IPR017441">
    <property type="entry name" value="Protein_kinase_ATP_BS"/>
</dbReference>
<dbReference type="InterPro" id="IPR056281">
    <property type="entry name" value="MIT_ATG1a/b/c"/>
</dbReference>
<dbReference type="GO" id="GO:0016020">
    <property type="term" value="C:membrane"/>
    <property type="evidence" value="ECO:0007669"/>
    <property type="project" value="TreeGrafter"/>
</dbReference>
<evidence type="ECO:0000256" key="1">
    <source>
        <dbReference type="ARBA" id="ARBA00022527"/>
    </source>
</evidence>
<keyword evidence="2" id="KW-0808">Transferase</keyword>
<name>A0A8J5KIE1_ZINOF</name>
<keyword evidence="4" id="KW-0418">Kinase</keyword>
<gene>
    <name evidence="8" type="ORF">ZIOFF_057337</name>
</gene>
<keyword evidence="5 6" id="KW-0067">ATP-binding</keyword>
<dbReference type="PANTHER" id="PTHR24348:SF22">
    <property type="entry name" value="NON-SPECIFIC SERINE_THREONINE PROTEIN KINASE"/>
    <property type="match status" value="1"/>
</dbReference>
<evidence type="ECO:0000256" key="5">
    <source>
        <dbReference type="ARBA" id="ARBA00022840"/>
    </source>
</evidence>
<dbReference type="EMBL" id="JACMSC010000016">
    <property type="protein sequence ID" value="KAG6480752.1"/>
    <property type="molecule type" value="Genomic_DNA"/>
</dbReference>
<dbReference type="SUPFAM" id="SSF56112">
    <property type="entry name" value="Protein kinase-like (PK-like)"/>
    <property type="match status" value="2"/>
</dbReference>
<evidence type="ECO:0000313" key="8">
    <source>
        <dbReference type="EMBL" id="KAG6480752.1"/>
    </source>
</evidence>
<dbReference type="AlphaFoldDB" id="A0A8J5KIE1"/>
<protein>
    <recommendedName>
        <fullName evidence="7">Protein kinase domain-containing protein</fullName>
    </recommendedName>
</protein>
<dbReference type="GO" id="GO:0010506">
    <property type="term" value="P:regulation of autophagy"/>
    <property type="evidence" value="ECO:0007669"/>
    <property type="project" value="InterPro"/>
</dbReference>
<dbReference type="GO" id="GO:0005524">
    <property type="term" value="F:ATP binding"/>
    <property type="evidence" value="ECO:0007669"/>
    <property type="project" value="UniProtKB-UniRule"/>
</dbReference>
<feature type="binding site" evidence="6">
    <location>
        <position position="44"/>
    </location>
    <ligand>
        <name>ATP</name>
        <dbReference type="ChEBI" id="CHEBI:30616"/>
    </ligand>
</feature>
<dbReference type="Pfam" id="PF24497">
    <property type="entry name" value="MIT_ATG1"/>
    <property type="match status" value="1"/>
</dbReference>
<evidence type="ECO:0000256" key="6">
    <source>
        <dbReference type="PROSITE-ProRule" id="PRU10141"/>
    </source>
</evidence>
<keyword evidence="1" id="KW-0723">Serine/threonine-protein kinase</keyword>
<dbReference type="GO" id="GO:0005776">
    <property type="term" value="C:autophagosome"/>
    <property type="evidence" value="ECO:0007669"/>
    <property type="project" value="TreeGrafter"/>
</dbReference>
<dbReference type="PROSITE" id="PS50011">
    <property type="entry name" value="PROTEIN_KINASE_DOM"/>
    <property type="match status" value="1"/>
</dbReference>
<dbReference type="GO" id="GO:0004674">
    <property type="term" value="F:protein serine/threonine kinase activity"/>
    <property type="evidence" value="ECO:0007669"/>
    <property type="project" value="UniProtKB-KW"/>
</dbReference>
<sequence>MEEAMEARGRLVGDYILGPKIGAGSFASVWRARHRKYGHEVAVKEIDKQRVDSKVRDCLLKEVSILRNISHPNIVRFFQAIQTEDKIFLVLEYCAGGDVADYLNRQGIRGRVSEDVARHFLRQLAEGLKVLRENNLIHRDLKPQADLWSVGTILFQLVTGKLPFDGDTHRQADLWSVGTILFQLVTGKLPFDGDTHRQLFMNIMASHELHFPEDVSLHPDSITLSSNYFAVERLSFEEFFNHNFLNTPRTIETPSESANVLDVGVDDAGPSHLSDISNSKIASTDKSFTCLNSTRVADSLEFIEQDYVLVNANFALMETCTSSLEPSLNENSTSMVPNCRLNMTRRGYVGPVKSEERPELSIHRADTMDSHVPSLSSQSQASFTASEELHGTTSVHPFSRIQFLSQYINALTELTQEKLDARLSLESFSLELVILAIWKVIIQLCDTMMASTTEADLLNQQHHQRDGISQNILEELGFTNPVQVFSWAENGFLIAYDRAEKLSNIVQHSDGEAEMPDAMEIIFQMALTVGKNGAVEELMGQLSKAAASYSKAITYLTFVMVEATQLPLNPPFSLSSSDRQRLCRYVSNLRTRLNKSQMADSVSRPNH</sequence>
<evidence type="ECO:0000313" key="9">
    <source>
        <dbReference type="Proteomes" id="UP000734854"/>
    </source>
</evidence>
<keyword evidence="9" id="KW-1185">Reference proteome</keyword>
<dbReference type="FunFam" id="3.30.200.20:FF:000003">
    <property type="entry name" value="Non-specific serine/threonine protein kinase"/>
    <property type="match status" value="1"/>
</dbReference>
<reference evidence="8 9" key="1">
    <citation type="submission" date="2020-08" db="EMBL/GenBank/DDBJ databases">
        <title>Plant Genome Project.</title>
        <authorList>
            <person name="Zhang R.-G."/>
        </authorList>
    </citation>
    <scope>NUCLEOTIDE SEQUENCE [LARGE SCALE GENOMIC DNA]</scope>
    <source>
        <tissue evidence="8">Rhizome</tissue>
    </source>
</reference>
<evidence type="ECO:0000256" key="3">
    <source>
        <dbReference type="ARBA" id="ARBA00022741"/>
    </source>
</evidence>
<dbReference type="InterPro" id="IPR000719">
    <property type="entry name" value="Prot_kinase_dom"/>
</dbReference>
<keyword evidence="3 6" id="KW-0547">Nucleotide-binding</keyword>
<comment type="caution">
    <text evidence="8">The sequence shown here is derived from an EMBL/GenBank/DDBJ whole genome shotgun (WGS) entry which is preliminary data.</text>
</comment>
<dbReference type="InterPro" id="IPR011009">
    <property type="entry name" value="Kinase-like_dom_sf"/>
</dbReference>
<evidence type="ECO:0000256" key="2">
    <source>
        <dbReference type="ARBA" id="ARBA00022679"/>
    </source>
</evidence>
<dbReference type="Proteomes" id="UP000734854">
    <property type="component" value="Unassembled WGS sequence"/>
</dbReference>
<dbReference type="GO" id="GO:0000407">
    <property type="term" value="C:phagophore assembly site"/>
    <property type="evidence" value="ECO:0007669"/>
    <property type="project" value="TreeGrafter"/>
</dbReference>
<evidence type="ECO:0000259" key="7">
    <source>
        <dbReference type="PROSITE" id="PS50011"/>
    </source>
</evidence>